<dbReference type="InterPro" id="IPR048913">
    <property type="entry name" value="BetaGal_gal-bd"/>
</dbReference>
<reference evidence="6" key="2">
    <citation type="submission" date="2017-10" db="EMBL/GenBank/DDBJ databases">
        <title>Ladona fulva Genome sequencing and assembly.</title>
        <authorList>
            <person name="Murali S."/>
            <person name="Richards S."/>
            <person name="Bandaranaike D."/>
            <person name="Bellair M."/>
            <person name="Blankenburg K."/>
            <person name="Chao H."/>
            <person name="Dinh H."/>
            <person name="Doddapaneni H."/>
            <person name="Dugan-Rocha S."/>
            <person name="Elkadiri S."/>
            <person name="Gnanaolivu R."/>
            <person name="Hernandez B."/>
            <person name="Skinner E."/>
            <person name="Javaid M."/>
            <person name="Lee S."/>
            <person name="Li M."/>
            <person name="Ming W."/>
            <person name="Munidasa M."/>
            <person name="Muniz J."/>
            <person name="Nguyen L."/>
            <person name="Hughes D."/>
            <person name="Osuji N."/>
            <person name="Pu L.-L."/>
            <person name="Puazo M."/>
            <person name="Qu C."/>
            <person name="Quiroz J."/>
            <person name="Raj R."/>
            <person name="Weissenberger G."/>
            <person name="Xin Y."/>
            <person name="Zou X."/>
            <person name="Han Y."/>
            <person name="Worley K."/>
            <person name="Muzny D."/>
            <person name="Gibbs R."/>
        </authorList>
    </citation>
    <scope>NUCLEOTIDE SEQUENCE</scope>
    <source>
        <strain evidence="6">Sampled in the wild</strain>
    </source>
</reference>
<dbReference type="Pfam" id="PF01301">
    <property type="entry name" value="Glyco_hydro_35"/>
    <property type="match status" value="3"/>
</dbReference>
<dbReference type="Pfam" id="PF21467">
    <property type="entry name" value="BetaGal_gal-bd"/>
    <property type="match status" value="1"/>
</dbReference>
<feature type="domain" description="Glycoside hydrolase 35 catalytic" evidence="4">
    <location>
        <begin position="352"/>
        <end position="460"/>
    </location>
</feature>
<dbReference type="InterPro" id="IPR008979">
    <property type="entry name" value="Galactose-bd-like_sf"/>
</dbReference>
<evidence type="ECO:0000313" key="7">
    <source>
        <dbReference type="Proteomes" id="UP000792457"/>
    </source>
</evidence>
<dbReference type="InterPro" id="IPR031330">
    <property type="entry name" value="Gly_Hdrlase_35_cat"/>
</dbReference>
<evidence type="ECO:0000256" key="3">
    <source>
        <dbReference type="ARBA" id="ARBA00023295"/>
    </source>
</evidence>
<dbReference type="Gene3D" id="2.60.120.260">
    <property type="entry name" value="Galactose-binding domain-like"/>
    <property type="match status" value="1"/>
</dbReference>
<dbReference type="Proteomes" id="UP000792457">
    <property type="component" value="Unassembled WGS sequence"/>
</dbReference>
<feature type="domain" description="Beta-galactosidase galactose-binding" evidence="5">
    <location>
        <begin position="156"/>
        <end position="215"/>
    </location>
</feature>
<dbReference type="GO" id="GO:0005975">
    <property type="term" value="P:carbohydrate metabolic process"/>
    <property type="evidence" value="ECO:0007669"/>
    <property type="project" value="InterPro"/>
</dbReference>
<name>A0A8K0KJI2_LADFU</name>
<dbReference type="AlphaFoldDB" id="A0A8K0KJI2"/>
<feature type="domain" description="Glycoside hydrolase 35 catalytic" evidence="4">
    <location>
        <begin position="30"/>
        <end position="86"/>
    </location>
</feature>
<dbReference type="Gene3D" id="3.20.20.80">
    <property type="entry name" value="Glycosidases"/>
    <property type="match status" value="2"/>
</dbReference>
<organism evidence="6 7">
    <name type="scientific">Ladona fulva</name>
    <name type="common">Scarce chaser dragonfly</name>
    <name type="synonym">Libellula fulva</name>
    <dbReference type="NCBI Taxonomy" id="123851"/>
    <lineage>
        <taxon>Eukaryota</taxon>
        <taxon>Metazoa</taxon>
        <taxon>Ecdysozoa</taxon>
        <taxon>Arthropoda</taxon>
        <taxon>Hexapoda</taxon>
        <taxon>Insecta</taxon>
        <taxon>Pterygota</taxon>
        <taxon>Palaeoptera</taxon>
        <taxon>Odonata</taxon>
        <taxon>Epiprocta</taxon>
        <taxon>Anisoptera</taxon>
        <taxon>Libelluloidea</taxon>
        <taxon>Libellulidae</taxon>
        <taxon>Ladona</taxon>
    </lineage>
</organism>
<dbReference type="PRINTS" id="PR00742">
    <property type="entry name" value="GLHYDRLASE35"/>
</dbReference>
<gene>
    <name evidence="6" type="ORF">J437_LFUL010554</name>
</gene>
<evidence type="ECO:0000259" key="4">
    <source>
        <dbReference type="Pfam" id="PF01301"/>
    </source>
</evidence>
<sequence length="460" mass="52853">MTCGHTLPTLYEYYSEGGIKSSLEAPESGFKLNGKDITIFSGAIHYFRLHPNYWRDRLRKLRAAGLNTVETNQTFNFEENDAGEHTLDLLVENCGRVNYGTPKDFEQKKGLWEGPVIIDKVEQSGWEITALQFKSEWVKRLDGWKTSTMIEAENGPILVRGTFEIEGEPADTWIDMSKWGKGIVIINGFNMGRYFYLGPTKTIFIPAPFLHSGLNEVMMFEYYAPAAEVKFTDVPILHPRDKEYLRFIKKTFEENGLEGLFTTCDTPGSVGDIGSLPDVLQTATFSKDPEFQLQALKKLQPNRALMVMEYWSGWYDHWLDENHQTGLSNAVFHSPSLIRCPGREVDFQFPRYIPWNLHEPRKGEFDFGNGESFLSKFLDVRRFIKTAQEEDLLVIIRPGPYICTEWEFGGLPSWLLRTPNVSVRTSDPYFTERVKIYFDNLLPQLVDLQFIKGGSIIIVQ</sequence>
<evidence type="ECO:0008006" key="8">
    <source>
        <dbReference type="Google" id="ProtNLM"/>
    </source>
</evidence>
<comment type="similarity">
    <text evidence="1">Belongs to the glycosyl hydrolase 35 family.</text>
</comment>
<evidence type="ECO:0000259" key="5">
    <source>
        <dbReference type="Pfam" id="PF21467"/>
    </source>
</evidence>
<feature type="domain" description="Glycoside hydrolase 35 catalytic" evidence="4">
    <location>
        <begin position="240"/>
        <end position="328"/>
    </location>
</feature>
<dbReference type="GO" id="GO:0004553">
    <property type="term" value="F:hydrolase activity, hydrolyzing O-glycosyl compounds"/>
    <property type="evidence" value="ECO:0007669"/>
    <property type="project" value="InterPro"/>
</dbReference>
<keyword evidence="3" id="KW-0326">Glycosidase</keyword>
<protein>
    <recommendedName>
        <fullName evidence="8">Beta-galactosidase</fullName>
    </recommendedName>
</protein>
<evidence type="ECO:0000256" key="2">
    <source>
        <dbReference type="ARBA" id="ARBA00022801"/>
    </source>
</evidence>
<accession>A0A8K0KJI2</accession>
<comment type="caution">
    <text evidence="6">The sequence shown here is derived from an EMBL/GenBank/DDBJ whole genome shotgun (WGS) entry which is preliminary data.</text>
</comment>
<dbReference type="OrthoDB" id="1657402at2759"/>
<dbReference type="InterPro" id="IPR017853">
    <property type="entry name" value="GH"/>
</dbReference>
<reference evidence="6" key="1">
    <citation type="submission" date="2013-04" db="EMBL/GenBank/DDBJ databases">
        <authorList>
            <person name="Qu J."/>
            <person name="Murali S.C."/>
            <person name="Bandaranaike D."/>
            <person name="Bellair M."/>
            <person name="Blankenburg K."/>
            <person name="Chao H."/>
            <person name="Dinh H."/>
            <person name="Doddapaneni H."/>
            <person name="Downs B."/>
            <person name="Dugan-Rocha S."/>
            <person name="Elkadiri S."/>
            <person name="Gnanaolivu R.D."/>
            <person name="Hernandez B."/>
            <person name="Javaid M."/>
            <person name="Jayaseelan J.C."/>
            <person name="Lee S."/>
            <person name="Li M."/>
            <person name="Ming W."/>
            <person name="Munidasa M."/>
            <person name="Muniz J."/>
            <person name="Nguyen L."/>
            <person name="Ongeri F."/>
            <person name="Osuji N."/>
            <person name="Pu L.-L."/>
            <person name="Puazo M."/>
            <person name="Qu C."/>
            <person name="Quiroz J."/>
            <person name="Raj R."/>
            <person name="Weissenberger G."/>
            <person name="Xin Y."/>
            <person name="Zou X."/>
            <person name="Han Y."/>
            <person name="Richards S."/>
            <person name="Worley K."/>
            <person name="Muzny D."/>
            <person name="Gibbs R."/>
        </authorList>
    </citation>
    <scope>NUCLEOTIDE SEQUENCE</scope>
    <source>
        <strain evidence="6">Sampled in the wild</strain>
    </source>
</reference>
<proteinExistence type="inferred from homology"/>
<dbReference type="InterPro" id="IPR001944">
    <property type="entry name" value="Glycoside_Hdrlase_35"/>
</dbReference>
<feature type="non-terminal residue" evidence="6">
    <location>
        <position position="460"/>
    </location>
</feature>
<dbReference type="SUPFAM" id="SSF51445">
    <property type="entry name" value="(Trans)glycosidases"/>
    <property type="match status" value="3"/>
</dbReference>
<evidence type="ECO:0000256" key="1">
    <source>
        <dbReference type="ARBA" id="ARBA00009809"/>
    </source>
</evidence>
<evidence type="ECO:0000313" key="6">
    <source>
        <dbReference type="EMBL" id="KAG8233443.1"/>
    </source>
</evidence>
<keyword evidence="2" id="KW-0378">Hydrolase</keyword>
<dbReference type="EMBL" id="KZ308718">
    <property type="protein sequence ID" value="KAG8233443.1"/>
    <property type="molecule type" value="Genomic_DNA"/>
</dbReference>
<dbReference type="SUPFAM" id="SSF49785">
    <property type="entry name" value="Galactose-binding domain-like"/>
    <property type="match status" value="1"/>
</dbReference>
<keyword evidence="7" id="KW-1185">Reference proteome</keyword>
<dbReference type="PANTHER" id="PTHR23421">
    <property type="entry name" value="BETA-GALACTOSIDASE RELATED"/>
    <property type="match status" value="1"/>
</dbReference>